<accession>A0A9N8R5E2</accession>
<dbReference type="Proteomes" id="UP000746612">
    <property type="component" value="Unassembled WGS sequence"/>
</dbReference>
<proteinExistence type="predicted"/>
<organism evidence="1 2">
    <name type="scientific">Gibberella zeae</name>
    <name type="common">Wheat head blight fungus</name>
    <name type="synonym">Fusarium graminearum</name>
    <dbReference type="NCBI Taxonomy" id="5518"/>
    <lineage>
        <taxon>Eukaryota</taxon>
        <taxon>Fungi</taxon>
        <taxon>Dikarya</taxon>
        <taxon>Ascomycota</taxon>
        <taxon>Pezizomycotina</taxon>
        <taxon>Sordariomycetes</taxon>
        <taxon>Hypocreomycetidae</taxon>
        <taxon>Hypocreales</taxon>
        <taxon>Nectriaceae</taxon>
        <taxon>Fusarium</taxon>
    </lineage>
</organism>
<comment type="caution">
    <text evidence="1">The sequence shown here is derived from an EMBL/GenBank/DDBJ whole genome shotgun (WGS) entry which is preliminary data.</text>
</comment>
<name>A0A9N8R5E2_GIBZA</name>
<reference evidence="1" key="1">
    <citation type="submission" date="2021-03" db="EMBL/GenBank/DDBJ databases">
        <authorList>
            <person name="Alouane T."/>
            <person name="Langin T."/>
            <person name="Bonhomme L."/>
        </authorList>
    </citation>
    <scope>NUCLEOTIDE SEQUENCE</scope>
    <source>
        <strain evidence="1">MDC_Fg202</strain>
    </source>
</reference>
<protein>
    <submittedName>
        <fullName evidence="1">Uncharacterized protein</fullName>
    </submittedName>
</protein>
<sequence>MAAETPIKLLYAGDHWPQTKRNKKSSGKSEPVDEKIVDEVERLLKLYYLRTRDNATAMGILYGKNTPTEKELNFDLHGILAPREVLTQTGLRNLAGKIYFEYILQYVCIPQITVENLPNRSKAAVRRPDGAGRLRDKDFKPISRVIVDDSKFPSHSDEAIERASSGFGVEIWMWNKASFSL</sequence>
<dbReference type="EMBL" id="CAJPIJ010000056">
    <property type="protein sequence ID" value="CAG1964642.1"/>
    <property type="molecule type" value="Genomic_DNA"/>
</dbReference>
<gene>
    <name evidence="1" type="ORF">MDCFG202_LOCUS24563</name>
</gene>
<evidence type="ECO:0000313" key="1">
    <source>
        <dbReference type="EMBL" id="CAG1964642.1"/>
    </source>
</evidence>
<evidence type="ECO:0000313" key="2">
    <source>
        <dbReference type="Proteomes" id="UP000746612"/>
    </source>
</evidence>
<dbReference type="AlphaFoldDB" id="A0A9N8R5E2"/>